<dbReference type="CDD" id="cd06173">
    <property type="entry name" value="MFS_MefA_like"/>
    <property type="match status" value="1"/>
</dbReference>
<dbReference type="PANTHER" id="PTHR23513">
    <property type="entry name" value="INTEGRAL MEMBRANE EFFLUX PROTEIN-RELATED"/>
    <property type="match status" value="1"/>
</dbReference>
<evidence type="ECO:0000256" key="3">
    <source>
        <dbReference type="ARBA" id="ARBA00022692"/>
    </source>
</evidence>
<evidence type="ECO:0000313" key="9">
    <source>
        <dbReference type="Proteomes" id="UP001589867"/>
    </source>
</evidence>
<dbReference type="InterPro" id="IPR036259">
    <property type="entry name" value="MFS_trans_sf"/>
</dbReference>
<feature type="transmembrane region" description="Helical" evidence="7">
    <location>
        <begin position="237"/>
        <end position="264"/>
    </location>
</feature>
<dbReference type="Gene3D" id="1.20.1250.20">
    <property type="entry name" value="MFS general substrate transporter like domains"/>
    <property type="match status" value="1"/>
</dbReference>
<evidence type="ECO:0000256" key="7">
    <source>
        <dbReference type="SAM" id="Phobius"/>
    </source>
</evidence>
<feature type="region of interest" description="Disordered" evidence="6">
    <location>
        <begin position="444"/>
        <end position="468"/>
    </location>
</feature>
<evidence type="ECO:0000313" key="8">
    <source>
        <dbReference type="EMBL" id="MFC0532210.1"/>
    </source>
</evidence>
<keyword evidence="9" id="KW-1185">Reference proteome</keyword>
<dbReference type="PANTHER" id="PTHR23513:SF11">
    <property type="entry name" value="STAPHYLOFERRIN A TRANSPORTER"/>
    <property type="match status" value="1"/>
</dbReference>
<feature type="transmembrane region" description="Helical" evidence="7">
    <location>
        <begin position="45"/>
        <end position="68"/>
    </location>
</feature>
<gene>
    <name evidence="8" type="ORF">ACFFIA_31630</name>
</gene>
<feature type="transmembrane region" description="Helical" evidence="7">
    <location>
        <begin position="316"/>
        <end position="334"/>
    </location>
</feature>
<keyword evidence="3 7" id="KW-0812">Transmembrane</keyword>
<keyword evidence="4 7" id="KW-1133">Transmembrane helix</keyword>
<feature type="transmembrane region" description="Helical" evidence="7">
    <location>
        <begin position="75"/>
        <end position="97"/>
    </location>
</feature>
<dbReference type="InterPro" id="IPR022324">
    <property type="entry name" value="Bacilysin_exporter_BacE_put"/>
</dbReference>
<dbReference type="Pfam" id="PF07690">
    <property type="entry name" value="MFS_1"/>
    <property type="match status" value="1"/>
</dbReference>
<evidence type="ECO:0000256" key="4">
    <source>
        <dbReference type="ARBA" id="ARBA00022989"/>
    </source>
</evidence>
<organism evidence="8 9">
    <name type="scientific">Phytohabitans kaempferiae</name>
    <dbReference type="NCBI Taxonomy" id="1620943"/>
    <lineage>
        <taxon>Bacteria</taxon>
        <taxon>Bacillati</taxon>
        <taxon>Actinomycetota</taxon>
        <taxon>Actinomycetes</taxon>
        <taxon>Micromonosporales</taxon>
        <taxon>Micromonosporaceae</taxon>
    </lineage>
</organism>
<proteinExistence type="predicted"/>
<dbReference type="PRINTS" id="PR01988">
    <property type="entry name" value="EXPORTERBACE"/>
</dbReference>
<evidence type="ECO:0000256" key="6">
    <source>
        <dbReference type="SAM" id="MobiDB-lite"/>
    </source>
</evidence>
<sequence length="481" mass="50349">MAFPGGVITSDCRTGRWRLPVSDEARAAERQATFREVFSQPEYRAVFVASALSWFGDYIAKAAVTVLVYEQTQSVAMSAAAFAVSYLPWLLGGPVLATIAERYPYRTVMVSADLVRMVLVGAIALIEMPAPVVLVVIFLCTLANPPSQASRSALLPLILAGDRLVVGLSVNLTTGQAAQVAGYLAGAAIAAVNPRLALAIDACTYALSAVIIRLGVRPRPSAMTPAHRSHLFRETADGFRIVFGTPVLRAIAVLVFAAMLFAIVPEGLAAAWAATLGATEAERGVSQGLIMAASPAGFIIGGLVTARLLRPDLRRALIRPFAVMAPLSLVPALLGPDAVGIAVMAAVCGFAVAGMMPAVNGLFVQALPHGFRARAFGVMQSGTQVMQGAAVLVTGVLAEHNPISHVVGLWSLAGVVLILIASTQWPSADRFNAMVAAAARTQAGTAPPQETIDEPARQNGAHQGDARDVVEQVRLPGKIER</sequence>
<name>A0ABV6MBV8_9ACTN</name>
<evidence type="ECO:0000256" key="1">
    <source>
        <dbReference type="ARBA" id="ARBA00004651"/>
    </source>
</evidence>
<accession>A0ABV6MBV8</accession>
<keyword evidence="2" id="KW-1003">Cell membrane</keyword>
<dbReference type="EMBL" id="JBHLUH010000068">
    <property type="protein sequence ID" value="MFC0532210.1"/>
    <property type="molecule type" value="Genomic_DNA"/>
</dbReference>
<comment type="caution">
    <text evidence="8">The sequence shown here is derived from an EMBL/GenBank/DDBJ whole genome shotgun (WGS) entry which is preliminary data.</text>
</comment>
<feature type="transmembrane region" description="Helical" evidence="7">
    <location>
        <begin position="117"/>
        <end position="143"/>
    </location>
</feature>
<dbReference type="SUPFAM" id="SSF103473">
    <property type="entry name" value="MFS general substrate transporter"/>
    <property type="match status" value="1"/>
</dbReference>
<feature type="transmembrane region" description="Helical" evidence="7">
    <location>
        <begin position="403"/>
        <end position="421"/>
    </location>
</feature>
<protein>
    <submittedName>
        <fullName evidence="8">MFS transporter</fullName>
    </submittedName>
</protein>
<evidence type="ECO:0000256" key="2">
    <source>
        <dbReference type="ARBA" id="ARBA00022475"/>
    </source>
</evidence>
<evidence type="ECO:0000256" key="5">
    <source>
        <dbReference type="ARBA" id="ARBA00023136"/>
    </source>
</evidence>
<dbReference type="Proteomes" id="UP001589867">
    <property type="component" value="Unassembled WGS sequence"/>
</dbReference>
<feature type="transmembrane region" description="Helical" evidence="7">
    <location>
        <begin position="340"/>
        <end position="363"/>
    </location>
</feature>
<comment type="subcellular location">
    <subcellularLocation>
        <location evidence="1">Cell membrane</location>
        <topology evidence="1">Multi-pass membrane protein</topology>
    </subcellularLocation>
</comment>
<dbReference type="InterPro" id="IPR011701">
    <property type="entry name" value="MFS"/>
</dbReference>
<dbReference type="RefSeq" id="WP_377257841.1">
    <property type="nucleotide sequence ID" value="NZ_JBHLUH010000068.1"/>
</dbReference>
<reference evidence="8 9" key="1">
    <citation type="submission" date="2024-09" db="EMBL/GenBank/DDBJ databases">
        <authorList>
            <person name="Sun Q."/>
            <person name="Mori K."/>
        </authorList>
    </citation>
    <scope>NUCLEOTIDE SEQUENCE [LARGE SCALE GENOMIC DNA]</scope>
    <source>
        <strain evidence="8 9">TBRC 3947</strain>
    </source>
</reference>
<feature type="transmembrane region" description="Helical" evidence="7">
    <location>
        <begin position="375"/>
        <end position="397"/>
    </location>
</feature>
<keyword evidence="5 7" id="KW-0472">Membrane</keyword>
<feature type="transmembrane region" description="Helical" evidence="7">
    <location>
        <begin position="284"/>
        <end position="304"/>
    </location>
</feature>